<reference evidence="7" key="1">
    <citation type="submission" date="2018-05" db="EMBL/GenBank/DDBJ databases">
        <authorList>
            <person name="Lanie J.A."/>
            <person name="Ng W.-L."/>
            <person name="Kazmierczak K.M."/>
            <person name="Andrzejewski T.M."/>
            <person name="Davidsen T.M."/>
            <person name="Wayne K.J."/>
            <person name="Tettelin H."/>
            <person name="Glass J.I."/>
            <person name="Rusch D."/>
            <person name="Podicherti R."/>
            <person name="Tsui H.-C.T."/>
            <person name="Winkler M.E."/>
        </authorList>
    </citation>
    <scope>NUCLEOTIDE SEQUENCE</scope>
</reference>
<accession>A0A382GSF1</accession>
<dbReference type="PANTHER" id="PTHR30086:SF20">
    <property type="entry name" value="ARGININE EXPORTER PROTEIN ARGO-RELATED"/>
    <property type="match status" value="1"/>
</dbReference>
<proteinExistence type="predicted"/>
<name>A0A382GSF1_9ZZZZ</name>
<gene>
    <name evidence="7" type="ORF">METZ01_LOCUS230618</name>
</gene>
<feature type="transmembrane region" description="Helical" evidence="6">
    <location>
        <begin position="37"/>
        <end position="62"/>
    </location>
</feature>
<evidence type="ECO:0000256" key="3">
    <source>
        <dbReference type="ARBA" id="ARBA00022692"/>
    </source>
</evidence>
<dbReference type="PANTHER" id="PTHR30086">
    <property type="entry name" value="ARGININE EXPORTER PROTEIN ARGO"/>
    <property type="match status" value="1"/>
</dbReference>
<dbReference type="GO" id="GO:0015171">
    <property type="term" value="F:amino acid transmembrane transporter activity"/>
    <property type="evidence" value="ECO:0007669"/>
    <property type="project" value="TreeGrafter"/>
</dbReference>
<evidence type="ECO:0000256" key="2">
    <source>
        <dbReference type="ARBA" id="ARBA00022475"/>
    </source>
</evidence>
<dbReference type="InterPro" id="IPR001123">
    <property type="entry name" value="LeuE-type"/>
</dbReference>
<evidence type="ECO:0000256" key="6">
    <source>
        <dbReference type="SAM" id="Phobius"/>
    </source>
</evidence>
<keyword evidence="2" id="KW-1003">Cell membrane</keyword>
<organism evidence="7">
    <name type="scientific">marine metagenome</name>
    <dbReference type="NCBI Taxonomy" id="408172"/>
    <lineage>
        <taxon>unclassified sequences</taxon>
        <taxon>metagenomes</taxon>
        <taxon>ecological metagenomes</taxon>
    </lineage>
</organism>
<protein>
    <recommendedName>
        <fullName evidence="8">Amino acid transporter</fullName>
    </recommendedName>
</protein>
<evidence type="ECO:0008006" key="8">
    <source>
        <dbReference type="Google" id="ProtNLM"/>
    </source>
</evidence>
<keyword evidence="3 6" id="KW-0812">Transmembrane</keyword>
<dbReference type="GO" id="GO:0005886">
    <property type="term" value="C:plasma membrane"/>
    <property type="evidence" value="ECO:0007669"/>
    <property type="project" value="UniProtKB-SubCell"/>
</dbReference>
<dbReference type="AlphaFoldDB" id="A0A382GSF1"/>
<comment type="subcellular location">
    <subcellularLocation>
        <location evidence="1">Cell membrane</location>
        <topology evidence="1">Multi-pass membrane protein</topology>
    </subcellularLocation>
</comment>
<sequence>MNLAFISGFFLSLSLIVAIGPQNAFVLRQGLLRRHVFLIALFCSVSDIILITLGVFGFGAIISEFEYMSKYMFLFGGVWLIGYGFLRLRGAYIADSYLEASSTDKADLKLTLTKYKRGGNMTT</sequence>
<evidence type="ECO:0000256" key="4">
    <source>
        <dbReference type="ARBA" id="ARBA00022989"/>
    </source>
</evidence>
<keyword evidence="5 6" id="KW-0472">Membrane</keyword>
<evidence type="ECO:0000256" key="1">
    <source>
        <dbReference type="ARBA" id="ARBA00004651"/>
    </source>
</evidence>
<evidence type="ECO:0000256" key="5">
    <source>
        <dbReference type="ARBA" id="ARBA00023136"/>
    </source>
</evidence>
<feature type="transmembrane region" description="Helical" evidence="6">
    <location>
        <begin position="68"/>
        <end position="86"/>
    </location>
</feature>
<dbReference type="Pfam" id="PF01810">
    <property type="entry name" value="LysE"/>
    <property type="match status" value="1"/>
</dbReference>
<feature type="transmembrane region" description="Helical" evidence="6">
    <location>
        <begin position="6"/>
        <end position="25"/>
    </location>
</feature>
<evidence type="ECO:0000313" key="7">
    <source>
        <dbReference type="EMBL" id="SVB77764.1"/>
    </source>
</evidence>
<keyword evidence="4 6" id="KW-1133">Transmembrane helix</keyword>
<dbReference type="EMBL" id="UINC01057032">
    <property type="protein sequence ID" value="SVB77764.1"/>
    <property type="molecule type" value="Genomic_DNA"/>
</dbReference>
<feature type="non-terminal residue" evidence="7">
    <location>
        <position position="123"/>
    </location>
</feature>